<feature type="compositionally biased region" description="Polar residues" evidence="1">
    <location>
        <begin position="261"/>
        <end position="274"/>
    </location>
</feature>
<dbReference type="Proteomes" id="UP000504606">
    <property type="component" value="Unplaced"/>
</dbReference>
<dbReference type="Pfam" id="PF15813">
    <property type="entry name" value="DUF4708"/>
    <property type="match status" value="1"/>
</dbReference>
<dbReference type="PANTHER" id="PTHR28495">
    <property type="entry name" value="HYPOTHETICAL PROTEIN LOC100359752"/>
    <property type="match status" value="1"/>
</dbReference>
<gene>
    <name evidence="4" type="primary">LOC113211763</name>
</gene>
<proteinExistence type="predicted"/>
<evidence type="ECO:0000313" key="4">
    <source>
        <dbReference type="RefSeq" id="XP_052133135.1"/>
    </source>
</evidence>
<evidence type="ECO:0000313" key="3">
    <source>
        <dbReference type="Proteomes" id="UP000504606"/>
    </source>
</evidence>
<evidence type="ECO:0000256" key="1">
    <source>
        <dbReference type="SAM" id="MobiDB-lite"/>
    </source>
</evidence>
<organism evidence="3 4">
    <name type="scientific">Frankliniella occidentalis</name>
    <name type="common">Western flower thrips</name>
    <name type="synonym">Euthrips occidentalis</name>
    <dbReference type="NCBI Taxonomy" id="133901"/>
    <lineage>
        <taxon>Eukaryota</taxon>
        <taxon>Metazoa</taxon>
        <taxon>Ecdysozoa</taxon>
        <taxon>Arthropoda</taxon>
        <taxon>Hexapoda</taxon>
        <taxon>Insecta</taxon>
        <taxon>Pterygota</taxon>
        <taxon>Neoptera</taxon>
        <taxon>Paraneoptera</taxon>
        <taxon>Thysanoptera</taxon>
        <taxon>Terebrantia</taxon>
        <taxon>Thripoidea</taxon>
        <taxon>Thripidae</taxon>
        <taxon>Frankliniella</taxon>
    </lineage>
</organism>
<dbReference type="RefSeq" id="XP_052133135.1">
    <property type="nucleotide sequence ID" value="XM_052277175.1"/>
</dbReference>
<protein>
    <submittedName>
        <fullName evidence="4">Uncharacterized protein C18orf63-like</fullName>
    </submittedName>
</protein>
<dbReference type="AlphaFoldDB" id="A0A9C6XC54"/>
<dbReference type="OrthoDB" id="6285995at2759"/>
<keyword evidence="3" id="KW-1185">Reference proteome</keyword>
<dbReference type="InterPro" id="IPR031643">
    <property type="entry name" value="DUF4708"/>
</dbReference>
<dbReference type="KEGG" id="foc:113211763"/>
<feature type="non-terminal residue" evidence="4">
    <location>
        <position position="274"/>
    </location>
</feature>
<dbReference type="GeneID" id="113211763"/>
<reference evidence="4" key="1">
    <citation type="submission" date="2025-08" db="UniProtKB">
        <authorList>
            <consortium name="RefSeq"/>
        </authorList>
    </citation>
    <scope>IDENTIFICATION</scope>
    <source>
        <tissue evidence="4">Whole organism</tissue>
    </source>
</reference>
<name>A0A9C6XC54_FRAOC</name>
<dbReference type="PANTHER" id="PTHR28495:SF1">
    <property type="entry name" value="GENE, 17266-RELATED"/>
    <property type="match status" value="1"/>
</dbReference>
<feature type="region of interest" description="Disordered" evidence="1">
    <location>
        <begin position="219"/>
        <end position="274"/>
    </location>
</feature>
<sequence>MGSSGRPRCGVGVTGYLWAQVTRGSVTARSLLASTGDLGVAWLTLTCCRLRLAPLNLPDLDVGVPVLETFHQDPLGYISEMCIGQPWVHVLPSLKRGLIVGISKTLPEETPFRRYKDLRRHWKNMYGYRLSEEPADMYCSVYFRALGGVPMTYPWPCLTPRMPSGLRCLDVQAVVLSFLADVALRMPTVCGEPSPVAVDGMARLTATLCTAAAPEAQYDAAGGDPNSGAPPPPRPNLRPLALGENTSPSPPRNQDTDDESVASTCPLSLATQRD</sequence>
<evidence type="ECO:0000259" key="2">
    <source>
        <dbReference type="Pfam" id="PF15813"/>
    </source>
</evidence>
<feature type="domain" description="DUF4708" evidence="2">
    <location>
        <begin position="43"/>
        <end position="159"/>
    </location>
</feature>
<accession>A0A9C6XC54</accession>